<name>A0ABZ1B191_9ACTN</name>
<dbReference type="Proteomes" id="UP001324287">
    <property type="component" value="Chromosome"/>
</dbReference>
<dbReference type="EMBL" id="CP141261">
    <property type="protein sequence ID" value="WRL64571.1"/>
    <property type="molecule type" value="Genomic_DNA"/>
</dbReference>
<evidence type="ECO:0000256" key="1">
    <source>
        <dbReference type="SAM" id="MobiDB-lite"/>
    </source>
</evidence>
<feature type="region of interest" description="Disordered" evidence="1">
    <location>
        <begin position="78"/>
        <end position="108"/>
    </location>
</feature>
<gene>
    <name evidence="2" type="ORF">U6N30_01810</name>
</gene>
<protein>
    <submittedName>
        <fullName evidence="2">Uncharacterized protein</fullName>
    </submittedName>
</protein>
<proteinExistence type="predicted"/>
<evidence type="ECO:0000313" key="3">
    <source>
        <dbReference type="Proteomes" id="UP001324287"/>
    </source>
</evidence>
<feature type="region of interest" description="Disordered" evidence="1">
    <location>
        <begin position="1"/>
        <end position="29"/>
    </location>
</feature>
<organism evidence="2 3">
    <name type="scientific">Blastococcus brunescens</name>
    <dbReference type="NCBI Taxonomy" id="1564165"/>
    <lineage>
        <taxon>Bacteria</taxon>
        <taxon>Bacillati</taxon>
        <taxon>Actinomycetota</taxon>
        <taxon>Actinomycetes</taxon>
        <taxon>Geodermatophilales</taxon>
        <taxon>Geodermatophilaceae</taxon>
        <taxon>Blastococcus</taxon>
    </lineage>
</organism>
<dbReference type="RefSeq" id="WP_324275897.1">
    <property type="nucleotide sequence ID" value="NZ_CP141261.1"/>
</dbReference>
<evidence type="ECO:0000313" key="2">
    <source>
        <dbReference type="EMBL" id="WRL64571.1"/>
    </source>
</evidence>
<accession>A0ABZ1B191</accession>
<feature type="compositionally biased region" description="Low complexity" evidence="1">
    <location>
        <begin position="9"/>
        <end position="26"/>
    </location>
</feature>
<sequence>MLRLPVSPPAAGRSSSAAERTSSVAALPTPALGREWLRTSAALTGRLGPVERQALVRRRAETLDELERRDPAGFARWLAEGPAPGSDPAAYVRGRSTQGDAAAGSDAA</sequence>
<reference evidence="2 3" key="1">
    <citation type="submission" date="2023-12" db="EMBL/GenBank/DDBJ databases">
        <title>Blastococcus brunescens sp. nov., an actonobacterium isolated from sandstone collected in sahara desert.</title>
        <authorList>
            <person name="Gtari M."/>
            <person name="Ghodhbane F."/>
        </authorList>
    </citation>
    <scope>NUCLEOTIDE SEQUENCE [LARGE SCALE GENOMIC DNA]</scope>
    <source>
        <strain evidence="2 3">BMG 8361</strain>
    </source>
</reference>
<keyword evidence="3" id="KW-1185">Reference proteome</keyword>